<evidence type="ECO:0000313" key="2">
    <source>
        <dbReference type="EMBL" id="PRO70551.1"/>
    </source>
</evidence>
<evidence type="ECO:0008006" key="4">
    <source>
        <dbReference type="Google" id="ProtNLM"/>
    </source>
</evidence>
<accession>A0ABX5CV58</accession>
<comment type="caution">
    <text evidence="2">The sequence shown here is derived from an EMBL/GenBank/DDBJ whole genome shotgun (WGS) entry which is preliminary data.</text>
</comment>
<proteinExistence type="predicted"/>
<sequence>MQNMTRNICLLSLLTLASYGLLPLQATALSQDNEQKSTQQDAQMNDEAEGVNAPVAGTSSSTTIYKVVGKDGSVTYTDKPQKNAEPLAFDGKTQNVVTAAKVPPPPPLKPDTPKPKYRVVIKSPAPEATIRNNLGEITISATQTGAPKAPIYRLIFDDAPIASNNSGVFKLSGIHRGAHTYKVELTNNTGKTLASSPVQTLYLHQASALINN</sequence>
<gene>
    <name evidence="2" type="ORF">C6Y39_00895</name>
</gene>
<organism evidence="2 3">
    <name type="scientific">Alteromonas gracilis</name>
    <dbReference type="NCBI Taxonomy" id="1479524"/>
    <lineage>
        <taxon>Bacteria</taxon>
        <taxon>Pseudomonadati</taxon>
        <taxon>Pseudomonadota</taxon>
        <taxon>Gammaproteobacteria</taxon>
        <taxon>Alteromonadales</taxon>
        <taxon>Alteromonadaceae</taxon>
        <taxon>Alteromonas/Salinimonas group</taxon>
        <taxon>Alteromonas</taxon>
    </lineage>
</organism>
<dbReference type="EMBL" id="PVNO01000002">
    <property type="protein sequence ID" value="PRO70551.1"/>
    <property type="molecule type" value="Genomic_DNA"/>
</dbReference>
<feature type="signal peptide" evidence="1">
    <location>
        <begin position="1"/>
        <end position="28"/>
    </location>
</feature>
<evidence type="ECO:0000256" key="1">
    <source>
        <dbReference type="SAM" id="SignalP"/>
    </source>
</evidence>
<keyword evidence="3" id="KW-1185">Reference proteome</keyword>
<dbReference type="Proteomes" id="UP000239539">
    <property type="component" value="Unassembled WGS sequence"/>
</dbReference>
<name>A0ABX5CV58_9ALTE</name>
<protein>
    <recommendedName>
        <fullName evidence="4">DUF4124 domain-containing protein</fullName>
    </recommendedName>
</protein>
<keyword evidence="1" id="KW-0732">Signal</keyword>
<reference evidence="3" key="1">
    <citation type="journal article" date="2020" name="Int. J. Syst. Evol. Microbiol.">
        <title>Alteromonas alba sp. nov., a marine bacterium isolated from the seawater of the West Pacific Ocean.</title>
        <authorList>
            <person name="Sun C."/>
            <person name="Wu Y.-H."/>
            <person name="Xamxidin M."/>
            <person name="Cheng H."/>
            <person name="Xu X.-W."/>
        </authorList>
    </citation>
    <scope>NUCLEOTIDE SEQUENCE [LARGE SCALE GENOMIC DNA]</scope>
    <source>
        <strain evidence="3">9a2</strain>
    </source>
</reference>
<evidence type="ECO:0000313" key="3">
    <source>
        <dbReference type="Proteomes" id="UP000239539"/>
    </source>
</evidence>
<feature type="chain" id="PRO_5046286141" description="DUF4124 domain-containing protein" evidence="1">
    <location>
        <begin position="29"/>
        <end position="212"/>
    </location>
</feature>